<comment type="caution">
    <text evidence="4">The sequence shown here is derived from an EMBL/GenBank/DDBJ whole genome shotgun (WGS) entry which is preliminary data.</text>
</comment>
<dbReference type="RefSeq" id="XP_067069833.1">
    <property type="nucleotide sequence ID" value="XM_067214020.1"/>
</dbReference>
<keyword evidence="1" id="KW-0863">Zinc-finger</keyword>
<protein>
    <submittedName>
        <fullName evidence="4">Zinc C3HC4 type domain-containing protein</fullName>
    </submittedName>
</protein>
<reference evidence="4 5" key="1">
    <citation type="submission" date="2016-10" db="EMBL/GenBank/DDBJ databases">
        <title>Reductive evolution of mitochondrial metabolism and differential evolution of invasion-related proteins in Cryptosporidium.</title>
        <authorList>
            <person name="Liu S."/>
            <person name="Roellig D.M."/>
            <person name="Guo Y."/>
            <person name="Li N."/>
            <person name="Frace M.A."/>
            <person name="Tang K."/>
            <person name="Zhang L."/>
            <person name="Feng Y."/>
            <person name="Xiao L."/>
        </authorList>
    </citation>
    <scope>NUCLEOTIDE SEQUENCE [LARGE SCALE GENOMIC DNA]</scope>
    <source>
        <strain evidence="4">30847</strain>
    </source>
</reference>
<dbReference type="OrthoDB" id="1711136at2759"/>
<dbReference type="Gene3D" id="3.30.40.10">
    <property type="entry name" value="Zinc/RING finger domain, C3HC4 (zinc finger)"/>
    <property type="match status" value="1"/>
</dbReference>
<name>A0A1J4MWX1_9CRYT</name>
<dbReference type="EMBL" id="LRBS01000011">
    <property type="protein sequence ID" value="OII77987.1"/>
    <property type="molecule type" value="Genomic_DNA"/>
</dbReference>
<sequence length="771" mass="90200">MSSLLIVGTRESSNWRRVSEHVGHVASKCIMVLMQQYYFLKWLVKILIILIFTLLPLINEMNSVVPLLSVFVRDTDWLLVPSIYNKGKINNDLLIRVNSWEFIALSSFTNENEQKGFYNDGYNVPKYDIKEFIRKRKHKSKVTDSLLSSDIKPLYEIKDEFLIDNSKIITRNSRQYQIYMTNLQNNNHTQMIKDTKGSILKYEYKKYIKDQVSTCISYSLLSLHEIFNMKCSINNKRNKNKNLNLQPKVNFINVPNSWCSLYTHKNNNNGQYFFTFILPELYYKYKPSYIFKVTTLIFVVFRWCILLFRMVMQVLPNQDNDNAYTDRRYNDITRSQLIFYNQCRSLLSFSTFYIWSLSSVYLLYGLTPNRCTHVPRIALHESVQWILWISLVTSCLSFQFAKIKKIRQGRQEYNSDSYFGELHTDDTVSETIHTSQTTNEQSTSNILNIQSTTQKILGHALIILACCGFGFSLSGSVMLLTTQITSPWINSNLVTIICQCCDLLLRAYLGLLHNSIDYETKERSINCYKYIFPYYLLREEEKVNCNSDGKREWIVKSISNPPPLIFRHSFISIKLQKLSPTFYMQSCFENNIRLSNKGREYCNINTLPFESKVEDLKENEERSKNNSYDRENTYLMKKLSSEDSKLIICPELSEKTDDNSPCSSSSSNYSFSDEISICMICYDRVSNIVLSPCYHSGICSNCIDEMIKWTVCKLKKSPQCHLCRCPIEIAWQLDNNRDLRDDEKESGDYSAEEYISQTCIEVIYPILVQKK</sequence>
<keyword evidence="1" id="KW-0862">Zinc</keyword>
<dbReference type="PROSITE" id="PS50089">
    <property type="entry name" value="ZF_RING_2"/>
    <property type="match status" value="1"/>
</dbReference>
<keyword evidence="2" id="KW-0472">Membrane</keyword>
<dbReference type="AlphaFoldDB" id="A0A1J4MWX1"/>
<keyword evidence="1" id="KW-0479">Metal-binding</keyword>
<dbReference type="SMART" id="SM00184">
    <property type="entry name" value="RING"/>
    <property type="match status" value="1"/>
</dbReference>
<dbReference type="GeneID" id="92367979"/>
<dbReference type="VEuPathDB" id="CryptoDB:cand_037950"/>
<evidence type="ECO:0000313" key="4">
    <source>
        <dbReference type="EMBL" id="OII77987.1"/>
    </source>
</evidence>
<proteinExistence type="predicted"/>
<dbReference type="SUPFAM" id="SSF57850">
    <property type="entry name" value="RING/U-box"/>
    <property type="match status" value="1"/>
</dbReference>
<keyword evidence="5" id="KW-1185">Reference proteome</keyword>
<feature type="transmembrane region" description="Helical" evidence="2">
    <location>
        <begin position="289"/>
        <end position="308"/>
    </location>
</feature>
<dbReference type="Pfam" id="PF13920">
    <property type="entry name" value="zf-C3HC4_3"/>
    <property type="match status" value="1"/>
</dbReference>
<feature type="transmembrane region" description="Helical" evidence="2">
    <location>
        <begin position="38"/>
        <end position="58"/>
    </location>
</feature>
<dbReference type="GO" id="GO:0008270">
    <property type="term" value="F:zinc ion binding"/>
    <property type="evidence" value="ECO:0007669"/>
    <property type="project" value="UniProtKB-KW"/>
</dbReference>
<gene>
    <name evidence="4" type="ORF">cand_037950</name>
</gene>
<keyword evidence="2" id="KW-0812">Transmembrane</keyword>
<feature type="transmembrane region" description="Helical" evidence="2">
    <location>
        <begin position="384"/>
        <end position="401"/>
    </location>
</feature>
<dbReference type="Proteomes" id="UP000186804">
    <property type="component" value="Unassembled WGS sequence"/>
</dbReference>
<feature type="domain" description="RING-type" evidence="3">
    <location>
        <begin position="678"/>
        <end position="724"/>
    </location>
</feature>
<dbReference type="InterPro" id="IPR013083">
    <property type="entry name" value="Znf_RING/FYVE/PHD"/>
</dbReference>
<evidence type="ECO:0000256" key="2">
    <source>
        <dbReference type="SAM" id="Phobius"/>
    </source>
</evidence>
<accession>A0A1J4MWX1</accession>
<evidence type="ECO:0000313" key="5">
    <source>
        <dbReference type="Proteomes" id="UP000186804"/>
    </source>
</evidence>
<organism evidence="4 5">
    <name type="scientific">Cryptosporidium andersoni</name>
    <dbReference type="NCBI Taxonomy" id="117008"/>
    <lineage>
        <taxon>Eukaryota</taxon>
        <taxon>Sar</taxon>
        <taxon>Alveolata</taxon>
        <taxon>Apicomplexa</taxon>
        <taxon>Conoidasida</taxon>
        <taxon>Coccidia</taxon>
        <taxon>Eucoccidiorida</taxon>
        <taxon>Eimeriorina</taxon>
        <taxon>Cryptosporidiidae</taxon>
        <taxon>Cryptosporidium</taxon>
    </lineage>
</organism>
<keyword evidence="2" id="KW-1133">Transmembrane helix</keyword>
<feature type="transmembrane region" description="Helical" evidence="2">
    <location>
        <begin position="456"/>
        <end position="480"/>
    </location>
</feature>
<evidence type="ECO:0000259" key="3">
    <source>
        <dbReference type="PROSITE" id="PS50089"/>
    </source>
</evidence>
<dbReference type="InterPro" id="IPR001841">
    <property type="entry name" value="Znf_RING"/>
</dbReference>
<evidence type="ECO:0000256" key="1">
    <source>
        <dbReference type="PROSITE-ProRule" id="PRU00175"/>
    </source>
</evidence>
<feature type="transmembrane region" description="Helical" evidence="2">
    <location>
        <begin position="346"/>
        <end position="364"/>
    </location>
</feature>